<gene>
    <name evidence="2" type="ORF">HDA42_007463</name>
</gene>
<evidence type="ECO:0000313" key="2">
    <source>
        <dbReference type="EMBL" id="MBA9058285.1"/>
    </source>
</evidence>
<proteinExistence type="predicted"/>
<reference evidence="2 3" key="1">
    <citation type="submission" date="2020-08" db="EMBL/GenBank/DDBJ databases">
        <title>Sequencing the genomes of 1000 actinobacteria strains.</title>
        <authorList>
            <person name="Klenk H.-P."/>
        </authorList>
    </citation>
    <scope>NUCLEOTIDE SEQUENCE [LARGE SCALE GENOMIC DNA]</scope>
    <source>
        <strain evidence="2 3">DSM 41827</strain>
    </source>
</reference>
<organism evidence="2 3">
    <name type="scientific">Streptomyces murinus</name>
    <dbReference type="NCBI Taxonomy" id="33900"/>
    <lineage>
        <taxon>Bacteria</taxon>
        <taxon>Bacillati</taxon>
        <taxon>Actinomycetota</taxon>
        <taxon>Actinomycetes</taxon>
        <taxon>Kitasatosporales</taxon>
        <taxon>Streptomycetaceae</taxon>
        <taxon>Streptomyces</taxon>
    </lineage>
</organism>
<dbReference type="EMBL" id="JACJIJ010000002">
    <property type="protein sequence ID" value="MBA9058285.1"/>
    <property type="molecule type" value="Genomic_DNA"/>
</dbReference>
<sequence>MTTERLDALPVTDRRGRLVELLTARDYVASVARTHRHAGPADQGPARSTLSGLPPRHTVRDHRIAVP</sequence>
<comment type="caution">
    <text evidence="2">The sequence shown here is derived from an EMBL/GenBank/DDBJ whole genome shotgun (WGS) entry which is preliminary data.</text>
</comment>
<evidence type="ECO:0000256" key="1">
    <source>
        <dbReference type="SAM" id="MobiDB-lite"/>
    </source>
</evidence>
<evidence type="ECO:0000313" key="3">
    <source>
        <dbReference type="Proteomes" id="UP000577386"/>
    </source>
</evidence>
<dbReference type="Proteomes" id="UP000577386">
    <property type="component" value="Unassembled WGS sequence"/>
</dbReference>
<feature type="region of interest" description="Disordered" evidence="1">
    <location>
        <begin position="34"/>
        <end position="67"/>
    </location>
</feature>
<keyword evidence="3" id="KW-1185">Reference proteome</keyword>
<accession>A0A7W3NWZ1</accession>
<dbReference type="AlphaFoldDB" id="A0A7W3NWZ1"/>
<protein>
    <submittedName>
        <fullName evidence="2">Uncharacterized protein</fullName>
    </submittedName>
</protein>
<name>A0A7W3NWZ1_STRMR</name>